<protein>
    <submittedName>
        <fullName evidence="2">Aspartate/glutamate racemase family protein</fullName>
    </submittedName>
</protein>
<dbReference type="InterPro" id="IPR015942">
    <property type="entry name" value="Asp/Glu/hydantoin_racemase"/>
</dbReference>
<comment type="caution">
    <text evidence="2">The sequence shown here is derived from an EMBL/GenBank/DDBJ whole genome shotgun (WGS) entry which is preliminary data.</text>
</comment>
<accession>A0A401G3S8</accession>
<dbReference type="Gene3D" id="3.40.50.12500">
    <property type="match status" value="1"/>
</dbReference>
<keyword evidence="3" id="KW-1185">Reference proteome</keyword>
<organism evidence="2 3">
    <name type="scientific">Desulfonema ishimotonii</name>
    <dbReference type="NCBI Taxonomy" id="45657"/>
    <lineage>
        <taxon>Bacteria</taxon>
        <taxon>Pseudomonadati</taxon>
        <taxon>Thermodesulfobacteriota</taxon>
        <taxon>Desulfobacteria</taxon>
        <taxon>Desulfobacterales</taxon>
        <taxon>Desulfococcaceae</taxon>
        <taxon>Desulfonema</taxon>
    </lineage>
</organism>
<dbReference type="Proteomes" id="UP000288096">
    <property type="component" value="Unassembled WGS sequence"/>
</dbReference>
<reference evidence="3" key="2">
    <citation type="submission" date="2019-01" db="EMBL/GenBank/DDBJ databases">
        <title>Genome sequence of Desulfonema ishimotonii strain Tokyo 01.</title>
        <authorList>
            <person name="Fukui M."/>
        </authorList>
    </citation>
    <scope>NUCLEOTIDE SEQUENCE [LARGE SCALE GENOMIC DNA]</scope>
    <source>
        <strain evidence="3">Tokyo 01</strain>
    </source>
</reference>
<proteinExistence type="inferred from homology"/>
<dbReference type="RefSeq" id="WP_124330915.1">
    <property type="nucleotide sequence ID" value="NZ_BEXT01000001.1"/>
</dbReference>
<reference evidence="3" key="1">
    <citation type="submission" date="2017-11" db="EMBL/GenBank/DDBJ databases">
        <authorList>
            <person name="Watanabe M."/>
            <person name="Kojima H."/>
        </authorList>
    </citation>
    <scope>NUCLEOTIDE SEQUENCE [LARGE SCALE GENOMIC DNA]</scope>
    <source>
        <strain evidence="3">Tokyo 01</strain>
    </source>
</reference>
<name>A0A401G3S8_9BACT</name>
<comment type="similarity">
    <text evidence="1">Belongs to the HyuE racemase family.</text>
</comment>
<evidence type="ECO:0000256" key="1">
    <source>
        <dbReference type="ARBA" id="ARBA00038414"/>
    </source>
</evidence>
<dbReference type="GO" id="GO:0047661">
    <property type="term" value="F:amino-acid racemase activity"/>
    <property type="evidence" value="ECO:0007669"/>
    <property type="project" value="InterPro"/>
</dbReference>
<dbReference type="EMBL" id="BEXT01000001">
    <property type="protein sequence ID" value="GBC63889.1"/>
    <property type="molecule type" value="Genomic_DNA"/>
</dbReference>
<dbReference type="InterPro" id="IPR053714">
    <property type="entry name" value="Iso_Racemase_Enz_sf"/>
</dbReference>
<dbReference type="AlphaFoldDB" id="A0A401G3S8"/>
<sequence length="242" mass="25937">MTIAYGGRTCFGHAIGIIMLDTVFPRIPGDIGNAATFPFPVLYRIVRGASPQRVVKAADPALLGPFIEAARELEKEGVSAIATSCGFLAVFHRELTDAVRIPVFTSSLLQARTAFSVIGKDRKVGVLTARRQSLTEQHLAGVGIEALPLVIEGMETADEFTAVFIEGKTELDVEKCEGEMIAAAGRLIRAAPETGAIVLECTNMPPFARAVQRAVRLPVFDAVTMVKYAHAVVCQQAYPAPL</sequence>
<dbReference type="Pfam" id="PF01177">
    <property type="entry name" value="Asp_Glu_race"/>
    <property type="match status" value="1"/>
</dbReference>
<evidence type="ECO:0000313" key="3">
    <source>
        <dbReference type="Proteomes" id="UP000288096"/>
    </source>
</evidence>
<evidence type="ECO:0000313" key="2">
    <source>
        <dbReference type="EMBL" id="GBC63889.1"/>
    </source>
</evidence>
<gene>
    <name evidence="2" type="ORF">DENIS_4888</name>
</gene>
<dbReference type="NCBIfam" id="NF005679">
    <property type="entry name" value="PRK07475.1"/>
    <property type="match status" value="1"/>
</dbReference>
<dbReference type="OrthoDB" id="5465390at2"/>